<protein>
    <recommendedName>
        <fullName evidence="3">SRCR domain-containing protein</fullName>
    </recommendedName>
</protein>
<feature type="domain" description="SRCR" evidence="3">
    <location>
        <begin position="933"/>
        <end position="1074"/>
    </location>
</feature>
<accession>A0A2J8A5U8</accession>
<feature type="domain" description="SRCR" evidence="3">
    <location>
        <begin position="463"/>
        <end position="584"/>
    </location>
</feature>
<dbReference type="EMBL" id="PGGS01000157">
    <property type="protein sequence ID" value="PNH07875.1"/>
    <property type="molecule type" value="Genomic_DNA"/>
</dbReference>
<feature type="region of interest" description="Disordered" evidence="2">
    <location>
        <begin position="586"/>
        <end position="613"/>
    </location>
</feature>
<reference evidence="4 5" key="1">
    <citation type="journal article" date="2017" name="Mol. Biol. Evol.">
        <title>The 4-celled Tetrabaena socialis nuclear genome reveals the essential components for genetic control of cell number at the origin of multicellularity in the volvocine lineage.</title>
        <authorList>
            <person name="Featherston J."/>
            <person name="Arakaki Y."/>
            <person name="Hanschen E.R."/>
            <person name="Ferris P.J."/>
            <person name="Michod R.E."/>
            <person name="Olson B.J.S.C."/>
            <person name="Nozaki H."/>
            <person name="Durand P.M."/>
        </authorList>
    </citation>
    <scope>NUCLEOTIDE SEQUENCE [LARGE SCALE GENOMIC DNA]</scope>
    <source>
        <strain evidence="4 5">NIES-571</strain>
    </source>
</reference>
<evidence type="ECO:0000313" key="5">
    <source>
        <dbReference type="Proteomes" id="UP000236333"/>
    </source>
</evidence>
<dbReference type="InterPro" id="IPR001190">
    <property type="entry name" value="SRCR"/>
</dbReference>
<comment type="caution">
    <text evidence="4">The sequence shown here is derived from an EMBL/GenBank/DDBJ whole genome shotgun (WGS) entry which is preliminary data.</text>
</comment>
<keyword evidence="5" id="KW-1185">Reference proteome</keyword>
<dbReference type="PROSITE" id="PS50287">
    <property type="entry name" value="SRCR_2"/>
    <property type="match status" value="3"/>
</dbReference>
<dbReference type="OrthoDB" id="536461at2759"/>
<evidence type="ECO:0000259" key="3">
    <source>
        <dbReference type="PROSITE" id="PS50287"/>
    </source>
</evidence>
<dbReference type="Pfam" id="PF00530">
    <property type="entry name" value="SRCR"/>
    <property type="match status" value="1"/>
</dbReference>
<dbReference type="SMART" id="SM00202">
    <property type="entry name" value="SR"/>
    <property type="match status" value="2"/>
</dbReference>
<evidence type="ECO:0000256" key="1">
    <source>
        <dbReference type="ARBA" id="ARBA00023157"/>
    </source>
</evidence>
<dbReference type="GO" id="GO:0016020">
    <property type="term" value="C:membrane"/>
    <property type="evidence" value="ECO:0007669"/>
    <property type="project" value="InterPro"/>
</dbReference>
<feature type="compositionally biased region" description="Pro residues" evidence="2">
    <location>
        <begin position="285"/>
        <end position="306"/>
    </location>
</feature>
<feature type="domain" description="SRCR" evidence="3">
    <location>
        <begin position="139"/>
        <end position="281"/>
    </location>
</feature>
<dbReference type="InterPro" id="IPR036772">
    <property type="entry name" value="SRCR-like_dom_sf"/>
</dbReference>
<keyword evidence="1" id="KW-1015">Disulfide bond</keyword>
<feature type="region of interest" description="Disordered" evidence="2">
    <location>
        <begin position="281"/>
        <end position="307"/>
    </location>
</feature>
<sequence>MLGERLPTDLRESTTVDDALGLPVYAAMLVSPESFPSVNFMRLRAKALALTTNYFCPSFMVNSVAECQGIAFASERGGTCMQVARFSALKANYMPAGVACRGVAPPPLPPPPTPPPPRPDSTPGVNYTMRIVNPLTGRTTYSNGSQVSSGILQVLQATPSSPKPVWGTVCAAADLPVGLAQYACRAAGLPYRTAKLMAPLWSPGHVAKYARAMPVHWVYLEDCQLRPQGLDCGIVAGVKEAQELMRRAAVAGDAARRTVIDRVVRFCDGLKHRADIRVTCGDNYQPPPGAPSPPLPPPPAPPPSPPTMVRNDIQLNATEYLTNVYGIQFGVRHPVNGTTVWGTYCPLDEALVFNTDSNAVVNAICSQITAGSRPYGSVYRVEWFRDYIFLPRQEARRDMPAVLSRLDCDIVAGGTSANISLCATELSEPLPMPLSLGCMFGGWTQRLVSCFDTEYLYPRLGAVRLTGGANSSYGRLEVINQDTLDMGWGTVCAPQFGVKHAQAVCRDLGLPWTQAAVLPASTVLLVPPSPLIAMDNIACLNQTGRWRADTPPPLSFARDCERMYVGGSSQPTCGHEADIVMACGGEEGERGAGDEGEGDEEGEGEGESPGMAGPGMVGGHANALGARCTSDTAGAACGGRELSTDKHAQPADNGGIASMQELISIYLPGACAEDEELNGLPRLDSDDIDISELLETLSGPQPSLYGVGLVPHEVLIAQQRLSGGGGGPDEGAAQRSSRAGPPPPVAAPTPPYTTAAQQEPLPTREQRPPQLPPAEPKHEPQWERPASGADLFPRYGIQFGVRHPVNGTTVWGTYCPLDEALVFNTDSNAVVNAICSQITAGSRPYGSVYRVEWFRDYIFLPRQEARRDMPAVLSRLDCDIVAGGTSANISLCATELSEPLPMPLSLGCMFGGWTQRLVSCFDTEYLYPRLGAVRLTGGANSSYGRLEVINQDTLDMGWGTVCAPQFGVKHAQPELQTPSTTHPPPVPLRCPQAVCRDLGLPWTQAAVLPASTVLLVPPSPLIAMDNIACLNQTGRWRADTPPPLSFARDCERMYVGGSSQPTCGHEADIVMACGGEEGERGLP</sequence>
<feature type="region of interest" description="Disordered" evidence="2">
    <location>
        <begin position="720"/>
        <end position="787"/>
    </location>
</feature>
<dbReference type="PRINTS" id="PR00258">
    <property type="entry name" value="SPERACTRCPTR"/>
</dbReference>
<evidence type="ECO:0000256" key="2">
    <source>
        <dbReference type="SAM" id="MobiDB-lite"/>
    </source>
</evidence>
<dbReference type="Gene3D" id="3.10.250.10">
    <property type="entry name" value="SRCR-like domain"/>
    <property type="match status" value="2"/>
</dbReference>
<dbReference type="PANTHER" id="PTHR48071:SF18">
    <property type="entry name" value="DELETED IN MALIGNANT BRAIN TUMORS 1 PROTEIN-RELATED"/>
    <property type="match status" value="1"/>
</dbReference>
<evidence type="ECO:0000313" key="4">
    <source>
        <dbReference type="EMBL" id="PNH07875.1"/>
    </source>
</evidence>
<proteinExistence type="predicted"/>
<dbReference type="Proteomes" id="UP000236333">
    <property type="component" value="Unassembled WGS sequence"/>
</dbReference>
<feature type="compositionally biased region" description="Pro residues" evidence="2">
    <location>
        <begin position="740"/>
        <end position="751"/>
    </location>
</feature>
<organism evidence="4 5">
    <name type="scientific">Tetrabaena socialis</name>
    <dbReference type="NCBI Taxonomy" id="47790"/>
    <lineage>
        <taxon>Eukaryota</taxon>
        <taxon>Viridiplantae</taxon>
        <taxon>Chlorophyta</taxon>
        <taxon>core chlorophytes</taxon>
        <taxon>Chlorophyceae</taxon>
        <taxon>CS clade</taxon>
        <taxon>Chlamydomonadales</taxon>
        <taxon>Tetrabaenaceae</taxon>
        <taxon>Tetrabaena</taxon>
    </lineage>
</organism>
<feature type="compositionally biased region" description="Acidic residues" evidence="2">
    <location>
        <begin position="594"/>
        <end position="606"/>
    </location>
</feature>
<dbReference type="AlphaFoldDB" id="A0A2J8A5U8"/>
<name>A0A2J8A5U8_9CHLO</name>
<gene>
    <name evidence="4" type="ORF">TSOC_005652</name>
</gene>
<dbReference type="SUPFAM" id="SSF56487">
    <property type="entry name" value="SRCR-like"/>
    <property type="match status" value="2"/>
</dbReference>
<dbReference type="PANTHER" id="PTHR48071">
    <property type="entry name" value="SRCR DOMAIN-CONTAINING PROTEIN"/>
    <property type="match status" value="1"/>
</dbReference>